<evidence type="ECO:0000259" key="2">
    <source>
        <dbReference type="Pfam" id="PF26087"/>
    </source>
</evidence>
<feature type="compositionally biased region" description="Low complexity" evidence="1">
    <location>
        <begin position="225"/>
        <end position="240"/>
    </location>
</feature>
<protein>
    <recommendedName>
        <fullName evidence="2">DUF8032 domain-containing protein</fullName>
    </recommendedName>
</protein>
<evidence type="ECO:0000313" key="3">
    <source>
        <dbReference type="EMBL" id="KAJ2754181.1"/>
    </source>
</evidence>
<dbReference type="OrthoDB" id="5599902at2759"/>
<feature type="region of interest" description="Disordered" evidence="1">
    <location>
        <begin position="1175"/>
        <end position="1344"/>
    </location>
</feature>
<feature type="region of interest" description="Disordered" evidence="1">
    <location>
        <begin position="281"/>
        <end position="307"/>
    </location>
</feature>
<reference evidence="3" key="1">
    <citation type="submission" date="2022-07" db="EMBL/GenBank/DDBJ databases">
        <title>Phylogenomic reconstructions and comparative analyses of Kickxellomycotina fungi.</title>
        <authorList>
            <person name="Reynolds N.K."/>
            <person name="Stajich J.E."/>
            <person name="Barry K."/>
            <person name="Grigoriev I.V."/>
            <person name="Crous P."/>
            <person name="Smith M.E."/>
        </authorList>
    </citation>
    <scope>NUCLEOTIDE SEQUENCE</scope>
    <source>
        <strain evidence="3">BCRC 34297</strain>
    </source>
</reference>
<dbReference type="InterPro" id="IPR058345">
    <property type="entry name" value="DUF8032"/>
</dbReference>
<feature type="compositionally biased region" description="Low complexity" evidence="1">
    <location>
        <begin position="1"/>
        <end position="10"/>
    </location>
</feature>
<feature type="region of interest" description="Disordered" evidence="1">
    <location>
        <begin position="1059"/>
        <end position="1093"/>
    </location>
</feature>
<sequence length="1478" mass="155009">MLPRTGSANHTPPPAPPGSAASEGFAYTHNPTSSALDGLFAQGPLDIDVLSELLGSLDPTTAPSTLAHYSAFAGDTAKDLLADAGDDADEEVDIELDLDSTDLPDYSGITTESVLFGLRSLDDFERQAAIHTEGRPMVDDGAEDSEGPTRVSAMEVGSGYDCLTGLDLLQDLSDHTPSGSSIGLGSFNEAELSAALEQIYWSSLEMPLPTSSDVTTHDSTGLSEAVSTMAAPTPTSTPVSHIMPPHSGSANIQFSSWTSTNAFHGHGNSTNATEISEFANGANGTNEHADSSDVGDEDDDDDDDDENPLELEELSLFSLFLSDMAAFESFLGNLSLNQLRQCATTVNSVLVRREATLSDTVRLAQPSASRRQHEADSSSSIPIASLANGDVHMSGDDDCEEIDWTTQLGGHLGVGLLEHCPIAAEPEREQSGACLPSTTLALLREWLPPSTADCVITALQAANLAVPLASNSQSYSAATTGSSGSMSTSVAAAATATSSSRPKVSMPIPSADARAGTVPSEAISRRVSNHYYSESTQTNEPLLETGGDDVPWLSFVYAQKGKPKRHRIRIDIERAPLPAIPSSFQANNCVYPRANCAKSAYTGNRWAYETECNGIGWKLAFLNQELLSGRRGLLQTAVNNYRTIVAGRKSRRIARLEKAERTQHASPACEARTSTAGRLAYGTSNTSSSNKRSLPQPVPTTSMAHGESSTQAETIAPPGDKRAKLTHHPSDNTTSRRSAASAGQASLAQPVNTVLPTAAIGDSGPSGQPVIRVNEGTTKPKSPASTADEATLLREDAPLSAGASAPLVACARVSGPSQSAPSVASQHAKCLTINAYVNSKFSRIRINIDLGTVDSAAADARFKNDHAVFPRALNTSRSRYGALQGRWEFELTCNELAWRLAWLNKGRLKGRKPLIQKCLDAYRIRFSTPPWNLLPCYRDLMNESVDPHFFDYWTPRPGRLRLTAESVAATQPLEEQVSVASDHHDSIAPPSHSVLSTDSLDNSATAVLPLDAGALGNHIPTNSSSIALRETLTPKSKTAEQPCASGSIATADDGIESRLGLASPNFSDPPVAGSAVAEPSKHSPSGSGSESAARMRIIRPKSGSGLMATIAPVTPVVPRPVNVSSPPPAHIARPTRPIARPLAIVPASGSQTRLLDTQPPAASRPVISSDVILAGSTHSRPRPPPAHLQASAPKRPSVPATSIGNRPPSQLPMLTSQPTSPNNRGARPTTGLSTGQPAPPPAPNQHSRPSRRLPAPLVSAVASQPAPANAVSGAKSPLPSRVGANLQRHQPQPATAFGGNLLPRPSTAATSPPAVRRRHTDAPSETPGSLAMSHSSRSNLSHSSVAASHIPAAVGDAAAGTNRSTPSARIQATAKAHVQNGNGSVAIPPVARSIGSEKSVKAQVAADMLTDVLRRLAKTDPSLAPLAGVLGKSHPDLKSKAWPSRSESNVNGDDDDDDAPLDAKVAELEKLIIDLQNN</sequence>
<comment type="caution">
    <text evidence="3">The sequence shown here is derived from an EMBL/GenBank/DDBJ whole genome shotgun (WGS) entry which is preliminary data.</text>
</comment>
<feature type="region of interest" description="Disordered" evidence="1">
    <location>
        <begin position="495"/>
        <end position="519"/>
    </location>
</feature>
<feature type="domain" description="DUF8032" evidence="2">
    <location>
        <begin position="551"/>
        <end position="643"/>
    </location>
</feature>
<feature type="compositionally biased region" description="Low complexity" evidence="1">
    <location>
        <begin position="1305"/>
        <end position="1314"/>
    </location>
</feature>
<keyword evidence="4" id="KW-1185">Reference proteome</keyword>
<evidence type="ECO:0000256" key="1">
    <source>
        <dbReference type="SAM" id="MobiDB-lite"/>
    </source>
</evidence>
<feature type="compositionally biased region" description="Low complexity" evidence="1">
    <location>
        <begin position="735"/>
        <end position="749"/>
    </location>
</feature>
<name>A0A9W8H1Z8_9FUNG</name>
<feature type="region of interest" description="Disordered" evidence="1">
    <location>
        <begin position="1"/>
        <end position="29"/>
    </location>
</feature>
<feature type="region of interest" description="Disordered" evidence="1">
    <location>
        <begin position="655"/>
        <end position="788"/>
    </location>
</feature>
<feature type="compositionally biased region" description="Acidic residues" evidence="1">
    <location>
        <begin position="293"/>
        <end position="307"/>
    </location>
</feature>
<proteinExistence type="predicted"/>
<accession>A0A9W8H1Z8</accession>
<organism evidence="3 4">
    <name type="scientific">Coemansia pectinata</name>
    <dbReference type="NCBI Taxonomy" id="1052879"/>
    <lineage>
        <taxon>Eukaryota</taxon>
        <taxon>Fungi</taxon>
        <taxon>Fungi incertae sedis</taxon>
        <taxon>Zoopagomycota</taxon>
        <taxon>Kickxellomycotina</taxon>
        <taxon>Kickxellomycetes</taxon>
        <taxon>Kickxellales</taxon>
        <taxon>Kickxellaceae</taxon>
        <taxon>Coemansia</taxon>
    </lineage>
</organism>
<feature type="compositionally biased region" description="Low complexity" evidence="1">
    <location>
        <begin position="1082"/>
        <end position="1091"/>
    </location>
</feature>
<evidence type="ECO:0000313" key="4">
    <source>
        <dbReference type="Proteomes" id="UP001140011"/>
    </source>
</evidence>
<dbReference type="Proteomes" id="UP001140011">
    <property type="component" value="Unassembled WGS sequence"/>
</dbReference>
<gene>
    <name evidence="3" type="ORF">GGI19_002588</name>
</gene>
<feature type="region of interest" description="Disordered" evidence="1">
    <location>
        <begin position="210"/>
        <end position="245"/>
    </location>
</feature>
<feature type="region of interest" description="Disordered" evidence="1">
    <location>
        <begin position="364"/>
        <end position="387"/>
    </location>
</feature>
<feature type="region of interest" description="Disordered" evidence="1">
    <location>
        <begin position="1429"/>
        <end position="1460"/>
    </location>
</feature>
<feature type="compositionally biased region" description="Polar residues" evidence="1">
    <location>
        <begin position="775"/>
        <end position="785"/>
    </location>
</feature>
<feature type="compositionally biased region" description="Polar residues" evidence="1">
    <location>
        <begin position="672"/>
        <end position="713"/>
    </location>
</feature>
<feature type="compositionally biased region" description="Polar residues" evidence="1">
    <location>
        <begin position="210"/>
        <end position="222"/>
    </location>
</feature>
<dbReference type="EMBL" id="JANBUH010000134">
    <property type="protein sequence ID" value="KAJ2754181.1"/>
    <property type="molecule type" value="Genomic_DNA"/>
</dbReference>
<feature type="compositionally biased region" description="Low complexity" evidence="1">
    <location>
        <begin position="1329"/>
        <end position="1344"/>
    </location>
</feature>
<feature type="compositionally biased region" description="Polar residues" evidence="1">
    <location>
        <begin position="1199"/>
        <end position="1223"/>
    </location>
</feature>
<feature type="domain" description="DUF8032" evidence="2">
    <location>
        <begin position="830"/>
        <end position="925"/>
    </location>
</feature>
<dbReference type="Pfam" id="PF26087">
    <property type="entry name" value="DUF8032"/>
    <property type="match status" value="2"/>
</dbReference>